<name>A0A6J6GEM1_9ZZZZ</name>
<evidence type="ECO:0000256" key="1">
    <source>
        <dbReference type="ARBA" id="ARBA00004167"/>
    </source>
</evidence>
<feature type="compositionally biased region" description="Polar residues" evidence="8">
    <location>
        <begin position="153"/>
        <end position="168"/>
    </location>
</feature>
<evidence type="ECO:0000256" key="3">
    <source>
        <dbReference type="ARBA" id="ARBA00022692"/>
    </source>
</evidence>
<dbReference type="EMBL" id="CAEZUN010000054">
    <property type="protein sequence ID" value="CAB4599721.1"/>
    <property type="molecule type" value="Genomic_DNA"/>
</dbReference>
<keyword evidence="4" id="KW-0653">Protein transport</keyword>
<feature type="compositionally biased region" description="Low complexity" evidence="8">
    <location>
        <begin position="110"/>
        <end position="124"/>
    </location>
</feature>
<gene>
    <name evidence="9" type="ORF">UFOPK1826_00569</name>
    <name evidence="10" type="ORF">UFOPK3026_01178</name>
</gene>
<reference evidence="9" key="1">
    <citation type="submission" date="2020-05" db="EMBL/GenBank/DDBJ databases">
        <authorList>
            <person name="Chiriac C."/>
            <person name="Salcher M."/>
            <person name="Ghai R."/>
            <person name="Kavagutti S V."/>
        </authorList>
    </citation>
    <scope>NUCLEOTIDE SEQUENCE</scope>
</reference>
<sequence length="214" mass="23435">MTGSEVMFLLIIGLVVLGPEKLPDAIRRMGKLYAELKRMSSGVQTDFRKVMDEPIKEMMSTTNSMKALFTDTAGEFQSAAKEIVEPTFIPYNDGSNISKAQDSLHSATGQQAKDASDATASAAQVEQQRREDPSKHSEVNRMEYNDDELDMTSEPQVAQEAQGSTINNLPVKKSAAKKAPAKKSVTKKKPAKKKPAKKTLAKKSVMKKKLTNGN</sequence>
<evidence type="ECO:0000256" key="7">
    <source>
        <dbReference type="ARBA" id="ARBA00023136"/>
    </source>
</evidence>
<keyword evidence="2" id="KW-0813">Transport</keyword>
<accession>A0A6J6GEM1</accession>
<dbReference type="AlphaFoldDB" id="A0A6J6GEM1"/>
<proteinExistence type="predicted"/>
<feature type="compositionally biased region" description="Basic and acidic residues" evidence="8">
    <location>
        <begin position="127"/>
        <end position="144"/>
    </location>
</feature>
<feature type="compositionally biased region" description="Basic residues" evidence="8">
    <location>
        <begin position="174"/>
        <end position="214"/>
    </location>
</feature>
<organism evidence="9">
    <name type="scientific">freshwater metagenome</name>
    <dbReference type="NCBI Taxonomy" id="449393"/>
    <lineage>
        <taxon>unclassified sequences</taxon>
        <taxon>metagenomes</taxon>
        <taxon>ecological metagenomes</taxon>
    </lineage>
</organism>
<protein>
    <submittedName>
        <fullName evidence="9">Unannotated protein</fullName>
    </submittedName>
</protein>
<evidence type="ECO:0000256" key="5">
    <source>
        <dbReference type="ARBA" id="ARBA00022989"/>
    </source>
</evidence>
<dbReference type="EMBL" id="CAFAAP010000193">
    <property type="protein sequence ID" value="CAB4812075.1"/>
    <property type="molecule type" value="Genomic_DNA"/>
</dbReference>
<evidence type="ECO:0000313" key="10">
    <source>
        <dbReference type="EMBL" id="CAB4812075.1"/>
    </source>
</evidence>
<evidence type="ECO:0000313" key="9">
    <source>
        <dbReference type="EMBL" id="CAB4599721.1"/>
    </source>
</evidence>
<keyword evidence="3" id="KW-0812">Transmembrane</keyword>
<dbReference type="InterPro" id="IPR003369">
    <property type="entry name" value="TatA/B/E"/>
</dbReference>
<evidence type="ECO:0000256" key="2">
    <source>
        <dbReference type="ARBA" id="ARBA00022448"/>
    </source>
</evidence>
<keyword evidence="5" id="KW-1133">Transmembrane helix</keyword>
<keyword evidence="7" id="KW-0472">Membrane</keyword>
<evidence type="ECO:0000256" key="4">
    <source>
        <dbReference type="ARBA" id="ARBA00022927"/>
    </source>
</evidence>
<evidence type="ECO:0000256" key="8">
    <source>
        <dbReference type="SAM" id="MobiDB-lite"/>
    </source>
</evidence>
<feature type="region of interest" description="Disordered" evidence="8">
    <location>
        <begin position="99"/>
        <end position="214"/>
    </location>
</feature>
<dbReference type="Pfam" id="PF02416">
    <property type="entry name" value="TatA_B_E"/>
    <property type="match status" value="1"/>
</dbReference>
<feature type="compositionally biased region" description="Polar residues" evidence="8">
    <location>
        <begin position="99"/>
        <end position="109"/>
    </location>
</feature>
<evidence type="ECO:0000256" key="6">
    <source>
        <dbReference type="ARBA" id="ARBA00023010"/>
    </source>
</evidence>
<dbReference type="Gene3D" id="1.20.5.3310">
    <property type="match status" value="1"/>
</dbReference>
<keyword evidence="6" id="KW-0811">Translocation</keyword>
<comment type="subcellular location">
    <subcellularLocation>
        <location evidence="1">Membrane</location>
        <topology evidence="1">Single-pass membrane protein</topology>
    </subcellularLocation>
</comment>